<organism evidence="1 2">
    <name type="scientific">Stephania cephalantha</name>
    <dbReference type="NCBI Taxonomy" id="152367"/>
    <lineage>
        <taxon>Eukaryota</taxon>
        <taxon>Viridiplantae</taxon>
        <taxon>Streptophyta</taxon>
        <taxon>Embryophyta</taxon>
        <taxon>Tracheophyta</taxon>
        <taxon>Spermatophyta</taxon>
        <taxon>Magnoliopsida</taxon>
        <taxon>Ranunculales</taxon>
        <taxon>Menispermaceae</taxon>
        <taxon>Menispermoideae</taxon>
        <taxon>Cissampelideae</taxon>
        <taxon>Stephania</taxon>
    </lineage>
</organism>
<accession>A0AAP0F415</accession>
<dbReference type="EMBL" id="JBBNAG010000009">
    <property type="protein sequence ID" value="KAK9104920.1"/>
    <property type="molecule type" value="Genomic_DNA"/>
</dbReference>
<name>A0AAP0F415_9MAGN</name>
<keyword evidence="2" id="KW-1185">Reference proteome</keyword>
<evidence type="ECO:0000313" key="1">
    <source>
        <dbReference type="EMBL" id="KAK9104920.1"/>
    </source>
</evidence>
<sequence length="55" mass="6553">MLFMWGKTHNRAHCPGKKPCFQCDDELVLKRVRNESPNKGRLFYHYLSSHCLVFL</sequence>
<evidence type="ECO:0000313" key="2">
    <source>
        <dbReference type="Proteomes" id="UP001419268"/>
    </source>
</evidence>
<dbReference type="AlphaFoldDB" id="A0AAP0F415"/>
<dbReference type="Proteomes" id="UP001419268">
    <property type="component" value="Unassembled WGS sequence"/>
</dbReference>
<protein>
    <submittedName>
        <fullName evidence="1">Uncharacterized protein</fullName>
    </submittedName>
</protein>
<reference evidence="1 2" key="1">
    <citation type="submission" date="2024-01" db="EMBL/GenBank/DDBJ databases">
        <title>Genome assemblies of Stephania.</title>
        <authorList>
            <person name="Yang L."/>
        </authorList>
    </citation>
    <scope>NUCLEOTIDE SEQUENCE [LARGE SCALE GENOMIC DNA]</scope>
    <source>
        <strain evidence="1">JXDWG</strain>
        <tissue evidence="1">Leaf</tissue>
    </source>
</reference>
<proteinExistence type="predicted"/>
<comment type="caution">
    <text evidence="1">The sequence shown here is derived from an EMBL/GenBank/DDBJ whole genome shotgun (WGS) entry which is preliminary data.</text>
</comment>
<gene>
    <name evidence="1" type="ORF">Scep_021764</name>
</gene>